<feature type="compositionally biased region" description="Polar residues" evidence="1">
    <location>
        <begin position="120"/>
        <end position="133"/>
    </location>
</feature>
<dbReference type="EMBL" id="ML995830">
    <property type="protein sequence ID" value="KAF2769887.1"/>
    <property type="molecule type" value="Genomic_DNA"/>
</dbReference>
<feature type="compositionally biased region" description="Polar residues" evidence="1">
    <location>
        <begin position="88"/>
        <end position="104"/>
    </location>
</feature>
<keyword evidence="3" id="KW-1185">Reference proteome</keyword>
<reference evidence="2" key="1">
    <citation type="journal article" date="2020" name="Stud. Mycol.">
        <title>101 Dothideomycetes genomes: a test case for predicting lifestyles and emergence of pathogens.</title>
        <authorList>
            <person name="Haridas S."/>
            <person name="Albert R."/>
            <person name="Binder M."/>
            <person name="Bloem J."/>
            <person name="Labutti K."/>
            <person name="Salamov A."/>
            <person name="Andreopoulos B."/>
            <person name="Baker S."/>
            <person name="Barry K."/>
            <person name="Bills G."/>
            <person name="Bluhm B."/>
            <person name="Cannon C."/>
            <person name="Castanera R."/>
            <person name="Culley D."/>
            <person name="Daum C."/>
            <person name="Ezra D."/>
            <person name="Gonzalez J."/>
            <person name="Henrissat B."/>
            <person name="Kuo A."/>
            <person name="Liang C."/>
            <person name="Lipzen A."/>
            <person name="Lutzoni F."/>
            <person name="Magnuson J."/>
            <person name="Mondo S."/>
            <person name="Nolan M."/>
            <person name="Ohm R."/>
            <person name="Pangilinan J."/>
            <person name="Park H.-J."/>
            <person name="Ramirez L."/>
            <person name="Alfaro M."/>
            <person name="Sun H."/>
            <person name="Tritt A."/>
            <person name="Yoshinaga Y."/>
            <person name="Zwiers L.-H."/>
            <person name="Turgeon B."/>
            <person name="Goodwin S."/>
            <person name="Spatafora J."/>
            <person name="Crous P."/>
            <person name="Grigoriev I."/>
        </authorList>
    </citation>
    <scope>NUCLEOTIDE SEQUENCE</scope>
    <source>
        <strain evidence="2">CBS 116005</strain>
    </source>
</reference>
<dbReference type="AlphaFoldDB" id="A0A6G1LAI6"/>
<evidence type="ECO:0000313" key="3">
    <source>
        <dbReference type="Proteomes" id="UP000799436"/>
    </source>
</evidence>
<proteinExistence type="predicted"/>
<name>A0A6G1LAI6_9PEZI</name>
<accession>A0A6G1LAI6</accession>
<dbReference type="Proteomes" id="UP000799436">
    <property type="component" value="Unassembled WGS sequence"/>
</dbReference>
<feature type="compositionally biased region" description="Basic residues" evidence="1">
    <location>
        <begin position="153"/>
        <end position="165"/>
    </location>
</feature>
<evidence type="ECO:0000256" key="1">
    <source>
        <dbReference type="SAM" id="MobiDB-lite"/>
    </source>
</evidence>
<protein>
    <submittedName>
        <fullName evidence="2">Uncharacterized protein</fullName>
    </submittedName>
</protein>
<evidence type="ECO:0000313" key="2">
    <source>
        <dbReference type="EMBL" id="KAF2769887.1"/>
    </source>
</evidence>
<feature type="compositionally biased region" description="Basic and acidic residues" evidence="1">
    <location>
        <begin position="166"/>
        <end position="176"/>
    </location>
</feature>
<organism evidence="2 3">
    <name type="scientific">Teratosphaeria nubilosa</name>
    <dbReference type="NCBI Taxonomy" id="161662"/>
    <lineage>
        <taxon>Eukaryota</taxon>
        <taxon>Fungi</taxon>
        <taxon>Dikarya</taxon>
        <taxon>Ascomycota</taxon>
        <taxon>Pezizomycotina</taxon>
        <taxon>Dothideomycetes</taxon>
        <taxon>Dothideomycetidae</taxon>
        <taxon>Mycosphaerellales</taxon>
        <taxon>Teratosphaeriaceae</taxon>
        <taxon>Teratosphaeria</taxon>
    </lineage>
</organism>
<sequence length="176" mass="19488">MSAVTKTCSHRAQQHRMGVCHRCLAYTQIGTWSMLSSVQQPYHPGDQTSTQQYLMMHRSEAQADVAAFEQQSEQVNQSARYHDRLFPTTMTASATRSPYPSSISDDPAFKSPSGNAAVDGSQQMQSVSQTNTRGPDPSQEGVAQRAHLQIHTSKTKASNRSHRIHRGDDSNKKDKA</sequence>
<feature type="region of interest" description="Disordered" evidence="1">
    <location>
        <begin position="72"/>
        <end position="176"/>
    </location>
</feature>
<gene>
    <name evidence="2" type="ORF">EJ03DRAFT_382419</name>
</gene>